<feature type="region of interest" description="Disordered" evidence="1">
    <location>
        <begin position="194"/>
        <end position="463"/>
    </location>
</feature>
<proteinExistence type="predicted"/>
<feature type="region of interest" description="Disordered" evidence="1">
    <location>
        <begin position="478"/>
        <end position="504"/>
    </location>
</feature>
<feature type="compositionally biased region" description="Gly residues" evidence="1">
    <location>
        <begin position="851"/>
        <end position="870"/>
    </location>
</feature>
<feature type="region of interest" description="Disordered" evidence="1">
    <location>
        <begin position="844"/>
        <end position="870"/>
    </location>
</feature>
<feature type="compositionally biased region" description="Basic and acidic residues" evidence="1">
    <location>
        <begin position="349"/>
        <end position="452"/>
    </location>
</feature>
<evidence type="ECO:0000313" key="2">
    <source>
        <dbReference type="EMBL" id="GAQ78546.1"/>
    </source>
</evidence>
<feature type="compositionally biased region" description="Basic and acidic residues" evidence="1">
    <location>
        <begin position="194"/>
        <end position="205"/>
    </location>
</feature>
<organism evidence="2 3">
    <name type="scientific">Klebsormidium nitens</name>
    <name type="common">Green alga</name>
    <name type="synonym">Ulothrix nitens</name>
    <dbReference type="NCBI Taxonomy" id="105231"/>
    <lineage>
        <taxon>Eukaryota</taxon>
        <taxon>Viridiplantae</taxon>
        <taxon>Streptophyta</taxon>
        <taxon>Klebsormidiophyceae</taxon>
        <taxon>Klebsormidiales</taxon>
        <taxon>Klebsormidiaceae</taxon>
        <taxon>Klebsormidium</taxon>
    </lineage>
</organism>
<name>A0A1Y1HPK6_KLENI</name>
<dbReference type="EMBL" id="DF236963">
    <property type="protein sequence ID" value="GAQ78546.1"/>
    <property type="molecule type" value="Genomic_DNA"/>
</dbReference>
<sequence length="886" mass="96248">MLWMSQESAIFFEHLNKRVPHEEVAVVAFEELRLLLLDLIKIDPQDEFLATGPRRISRRNSRGRDEEHLQSGGPKTDQEKAPSGRRLRIRGAVQKTARGCVEEDTEGTDRMSGRGRGSHSKASSGGEESDDELGVEENLLQTRRSDRGRNGFVTAEEGGQGQFTKRNPNYGKQLPSGRGAIIATGGADMEWFDEGRAKDRSRDAAGSRGKQFSGKELITRAGGRGKVLSQIGPGKPIPGQRRALPSGSRGGSKPALGKGGFAEEAFHYAKKQPRALEHDLASGGESSELSEGEGNSDAEADGFSSDEDLKLSLVERKDSPERDVRPGKKAIRPVEEEEEVSEEESDSGEVERQEAEARSRAEEEERIKEEEEKERQREIERLKEIEWQKEEARRRDEERKRGEERWREERQKKERERRKEVERQKREAEKQKEEKRVAEEKARAAKEAKEMAARQAQRSKMDRQLSVLERIQATIVAAKKARTGGVGPRRAPPKAAKDGPSPDELLIDARIVKKQRSIQTSPPVAPKLKTVRVSMLDIAAAAEEMSPSRPRSGKRNGSPGVNSPLGANRSAGVNGFEASRLGEGLEAERFTNDLGEGGGSINRGPSVDSVLHGIPQAKKEPRFMAGGSFSDDSDEESEKLFTPLDEADLLMDVDMPDTDGHGAHAPVSDESLPISGAHLAGDGVHMPMYGGVGLMGMKRKAFEEEAEGGLHLRGLEDYSGDLSMGPTWRGGGPFPPPAFGGHLNAGKGGSERASKQLRKLYPGGEWPNPSSLRRNESSLSIPETDWVVDGENSEHSGAAGDDLEADYHPPGAADVQLELNGGEGSEEDDVAGYLAVDHQEDEGLEYDVGSPRGGSENGAEGGRVSGANVGLGLGGGVGMRAKARVG</sequence>
<keyword evidence="3" id="KW-1185">Reference proteome</keyword>
<gene>
    <name evidence="2" type="ORF">KFL_000140670</name>
</gene>
<dbReference type="Proteomes" id="UP000054558">
    <property type="component" value="Unassembled WGS sequence"/>
</dbReference>
<feature type="region of interest" description="Disordered" evidence="1">
    <location>
        <begin position="53"/>
        <end position="175"/>
    </location>
</feature>
<evidence type="ECO:0000313" key="3">
    <source>
        <dbReference type="Proteomes" id="UP000054558"/>
    </source>
</evidence>
<feature type="compositionally biased region" description="Polar residues" evidence="1">
    <location>
        <begin position="768"/>
        <end position="781"/>
    </location>
</feature>
<feature type="region of interest" description="Disordered" evidence="1">
    <location>
        <begin position="760"/>
        <end position="827"/>
    </location>
</feature>
<dbReference type="AlphaFoldDB" id="A0A1Y1HPK6"/>
<feature type="compositionally biased region" description="Basic and acidic residues" evidence="1">
    <location>
        <begin position="307"/>
        <end position="326"/>
    </location>
</feature>
<feature type="region of interest" description="Disordered" evidence="1">
    <location>
        <begin position="542"/>
        <end position="575"/>
    </location>
</feature>
<dbReference type="OMA" id="XLISTIL"/>
<accession>A0A1Y1HPK6</accession>
<reference evidence="2 3" key="1">
    <citation type="journal article" date="2014" name="Nat. Commun.">
        <title>Klebsormidium flaccidum genome reveals primary factors for plant terrestrial adaptation.</title>
        <authorList>
            <person name="Hori K."/>
            <person name="Maruyama F."/>
            <person name="Fujisawa T."/>
            <person name="Togashi T."/>
            <person name="Yamamoto N."/>
            <person name="Seo M."/>
            <person name="Sato S."/>
            <person name="Yamada T."/>
            <person name="Mori H."/>
            <person name="Tajima N."/>
            <person name="Moriyama T."/>
            <person name="Ikeuchi M."/>
            <person name="Watanabe M."/>
            <person name="Wada H."/>
            <person name="Kobayashi K."/>
            <person name="Saito M."/>
            <person name="Masuda T."/>
            <person name="Sasaki-Sekimoto Y."/>
            <person name="Mashiguchi K."/>
            <person name="Awai K."/>
            <person name="Shimojima M."/>
            <person name="Masuda S."/>
            <person name="Iwai M."/>
            <person name="Nobusawa T."/>
            <person name="Narise T."/>
            <person name="Kondo S."/>
            <person name="Saito H."/>
            <person name="Sato R."/>
            <person name="Murakawa M."/>
            <person name="Ihara Y."/>
            <person name="Oshima-Yamada Y."/>
            <person name="Ohtaka K."/>
            <person name="Satoh M."/>
            <person name="Sonobe K."/>
            <person name="Ishii M."/>
            <person name="Ohtani R."/>
            <person name="Kanamori-Sato M."/>
            <person name="Honoki R."/>
            <person name="Miyazaki D."/>
            <person name="Mochizuki H."/>
            <person name="Umetsu J."/>
            <person name="Higashi K."/>
            <person name="Shibata D."/>
            <person name="Kamiya Y."/>
            <person name="Sato N."/>
            <person name="Nakamura Y."/>
            <person name="Tabata S."/>
            <person name="Ida S."/>
            <person name="Kurokawa K."/>
            <person name="Ohta H."/>
        </authorList>
    </citation>
    <scope>NUCLEOTIDE SEQUENCE [LARGE SCALE GENOMIC DNA]</scope>
    <source>
        <strain evidence="2 3">NIES-2285</strain>
    </source>
</reference>
<feature type="compositionally biased region" description="Acidic residues" evidence="1">
    <location>
        <begin position="335"/>
        <end position="348"/>
    </location>
</feature>
<protein>
    <submittedName>
        <fullName evidence="2">Uncharacterized protein</fullName>
    </submittedName>
</protein>
<evidence type="ECO:0000256" key="1">
    <source>
        <dbReference type="SAM" id="MobiDB-lite"/>
    </source>
</evidence>
<dbReference type="STRING" id="105231.A0A1Y1HPK6"/>
<feature type="compositionally biased region" description="Acidic residues" evidence="1">
    <location>
        <begin position="288"/>
        <end position="306"/>
    </location>
</feature>